<gene>
    <name evidence="4" type="ORF">IV203_032051</name>
</gene>
<feature type="region of interest" description="Disordered" evidence="2">
    <location>
        <begin position="211"/>
        <end position="297"/>
    </location>
</feature>
<keyword evidence="5" id="KW-1185">Reference proteome</keyword>
<dbReference type="InterPro" id="IPR039301">
    <property type="entry name" value="Sip5/DA2"/>
</dbReference>
<proteinExistence type="predicted"/>
<dbReference type="OrthoDB" id="156309at2759"/>
<keyword evidence="1" id="KW-0862">Zinc</keyword>
<feature type="compositionally biased region" description="Polar residues" evidence="2">
    <location>
        <begin position="271"/>
        <end position="284"/>
    </location>
</feature>
<feature type="compositionally biased region" description="Basic and acidic residues" evidence="2">
    <location>
        <begin position="285"/>
        <end position="297"/>
    </location>
</feature>
<evidence type="ECO:0000256" key="2">
    <source>
        <dbReference type="SAM" id="MobiDB-lite"/>
    </source>
</evidence>
<feature type="region of interest" description="Disordered" evidence="2">
    <location>
        <begin position="161"/>
        <end position="197"/>
    </location>
</feature>
<feature type="compositionally biased region" description="Basic and acidic residues" evidence="2">
    <location>
        <begin position="260"/>
        <end position="270"/>
    </location>
</feature>
<reference evidence="4" key="2">
    <citation type="submission" date="2021-04" db="EMBL/GenBank/DDBJ databases">
        <authorList>
            <person name="Podell S."/>
        </authorList>
    </citation>
    <scope>NUCLEOTIDE SEQUENCE</scope>
    <source>
        <strain evidence="4">Hildebrandi</strain>
    </source>
</reference>
<dbReference type="InterPro" id="IPR001841">
    <property type="entry name" value="Znf_RING"/>
</dbReference>
<comment type="caution">
    <text evidence="4">The sequence shown here is derived from an EMBL/GenBank/DDBJ whole genome shotgun (WGS) entry which is preliminary data.</text>
</comment>
<dbReference type="EMBL" id="JAGRRH010000006">
    <property type="protein sequence ID" value="KAG7369308.1"/>
    <property type="molecule type" value="Genomic_DNA"/>
</dbReference>
<evidence type="ECO:0000256" key="1">
    <source>
        <dbReference type="PROSITE-ProRule" id="PRU00175"/>
    </source>
</evidence>
<sequence length="297" mass="33058">MGNQSSSPTSAESAADRALRPFTRHVGGALGLSRAELDKRATPSGLYSSCPWDDKAVRKLIADGKIAARQKGTEFQTTHAYHQECPICFLYYTEVNVTKCCNANVCTECFLQVRPQKEKAPICPFCNSSKFTVSVAQKPSEEEIQEREKAEQTAIEARIRSEQRCGAPMSETNATPAKKKSGASVAPDSSSYNGFGSELEKDERYQILKKRSESFASNEGTRTPQKDAEIIQSFAMTPEERRRLEEEMKAQHNHPLSLRVEAEANERRLQNEQAYYRSNSAGSKRPSDTSGDRSLSK</sequence>
<protein>
    <recommendedName>
        <fullName evidence="3">RING-type domain-containing protein</fullName>
    </recommendedName>
</protein>
<dbReference type="PANTHER" id="PTHR31315:SF1">
    <property type="entry name" value="PROTEIN SIP5"/>
    <property type="match status" value="1"/>
</dbReference>
<keyword evidence="1" id="KW-0479">Metal-binding</keyword>
<reference evidence="4" key="1">
    <citation type="journal article" date="2021" name="Sci. Rep.">
        <title>Diploid genomic architecture of Nitzschia inconspicua, an elite biomass production diatom.</title>
        <authorList>
            <person name="Oliver A."/>
            <person name="Podell S."/>
            <person name="Pinowska A."/>
            <person name="Traller J.C."/>
            <person name="Smith S.R."/>
            <person name="McClure R."/>
            <person name="Beliaev A."/>
            <person name="Bohutskyi P."/>
            <person name="Hill E.A."/>
            <person name="Rabines A."/>
            <person name="Zheng H."/>
            <person name="Allen L.Z."/>
            <person name="Kuo A."/>
            <person name="Grigoriev I.V."/>
            <person name="Allen A.E."/>
            <person name="Hazlebeck D."/>
            <person name="Allen E.E."/>
        </authorList>
    </citation>
    <scope>NUCLEOTIDE SEQUENCE</scope>
    <source>
        <strain evidence="4">Hildebrandi</strain>
    </source>
</reference>
<dbReference type="PANTHER" id="PTHR31315">
    <property type="entry name" value="PROTEIN SIP5"/>
    <property type="match status" value="1"/>
</dbReference>
<dbReference type="Proteomes" id="UP000693970">
    <property type="component" value="Unassembled WGS sequence"/>
</dbReference>
<accession>A0A9K3LVK3</accession>
<evidence type="ECO:0000313" key="5">
    <source>
        <dbReference type="Proteomes" id="UP000693970"/>
    </source>
</evidence>
<dbReference type="GO" id="GO:0005737">
    <property type="term" value="C:cytoplasm"/>
    <property type="evidence" value="ECO:0007669"/>
    <property type="project" value="TreeGrafter"/>
</dbReference>
<feature type="compositionally biased region" description="Polar residues" evidence="2">
    <location>
        <begin position="214"/>
        <end position="223"/>
    </location>
</feature>
<feature type="domain" description="RING-type" evidence="3">
    <location>
        <begin position="85"/>
        <end position="127"/>
    </location>
</feature>
<evidence type="ECO:0000259" key="3">
    <source>
        <dbReference type="PROSITE" id="PS50089"/>
    </source>
</evidence>
<evidence type="ECO:0000313" key="4">
    <source>
        <dbReference type="EMBL" id="KAG7369308.1"/>
    </source>
</evidence>
<dbReference type="GO" id="GO:0008270">
    <property type="term" value="F:zinc ion binding"/>
    <property type="evidence" value="ECO:0007669"/>
    <property type="project" value="UniProtKB-KW"/>
</dbReference>
<dbReference type="PROSITE" id="PS50089">
    <property type="entry name" value="ZF_RING_2"/>
    <property type="match status" value="1"/>
</dbReference>
<feature type="compositionally biased region" description="Basic and acidic residues" evidence="2">
    <location>
        <begin position="238"/>
        <end position="250"/>
    </location>
</feature>
<organism evidence="4 5">
    <name type="scientific">Nitzschia inconspicua</name>
    <dbReference type="NCBI Taxonomy" id="303405"/>
    <lineage>
        <taxon>Eukaryota</taxon>
        <taxon>Sar</taxon>
        <taxon>Stramenopiles</taxon>
        <taxon>Ochrophyta</taxon>
        <taxon>Bacillariophyta</taxon>
        <taxon>Bacillariophyceae</taxon>
        <taxon>Bacillariophycidae</taxon>
        <taxon>Bacillariales</taxon>
        <taxon>Bacillariaceae</taxon>
        <taxon>Nitzschia</taxon>
    </lineage>
</organism>
<name>A0A9K3LVK3_9STRA</name>
<keyword evidence="1" id="KW-0863">Zinc-finger</keyword>
<dbReference type="AlphaFoldDB" id="A0A9K3LVK3"/>